<evidence type="ECO:0000313" key="2">
    <source>
        <dbReference type="EMBL" id="AIF40809.1"/>
    </source>
</evidence>
<dbReference type="eggNOG" id="COG0667">
    <property type="taxonomic scope" value="Bacteria"/>
</dbReference>
<dbReference type="Gene3D" id="3.20.20.100">
    <property type="entry name" value="NADP-dependent oxidoreductase domain"/>
    <property type="match status" value="1"/>
</dbReference>
<dbReference type="Proteomes" id="UP000027986">
    <property type="component" value="Chromosome"/>
</dbReference>
<dbReference type="SUPFAM" id="SSF51430">
    <property type="entry name" value="NAD(P)-linked oxidoreductase"/>
    <property type="match status" value="1"/>
</dbReference>
<dbReference type="GO" id="GO:0005829">
    <property type="term" value="C:cytosol"/>
    <property type="evidence" value="ECO:0007669"/>
    <property type="project" value="TreeGrafter"/>
</dbReference>
<dbReference type="EMBL" id="CP008889">
    <property type="protein sequence ID" value="AIF40809.1"/>
    <property type="molecule type" value="Genomic_DNA"/>
</dbReference>
<protein>
    <recommendedName>
        <fullName evidence="1">NADP-dependent oxidoreductase domain-containing protein</fullName>
    </recommendedName>
</protein>
<feature type="domain" description="NADP-dependent oxidoreductase" evidence="1">
    <location>
        <begin position="19"/>
        <end position="306"/>
    </location>
</feature>
<dbReference type="InterPro" id="IPR050523">
    <property type="entry name" value="AKR_Detox_Biosynth"/>
</dbReference>
<accession>A0A075JFZ1</accession>
<evidence type="ECO:0000313" key="3">
    <source>
        <dbReference type="Proteomes" id="UP000027986"/>
    </source>
</evidence>
<dbReference type="PANTHER" id="PTHR43364:SF18">
    <property type="entry name" value="OXIDOREDUCTASE"/>
    <property type="match status" value="1"/>
</dbReference>
<keyword evidence="3" id="KW-1185">Reference proteome</keyword>
<evidence type="ECO:0000259" key="1">
    <source>
        <dbReference type="Pfam" id="PF00248"/>
    </source>
</evidence>
<proteinExistence type="predicted"/>
<dbReference type="KEGG" id="dni:HX89_07505"/>
<dbReference type="InterPro" id="IPR036812">
    <property type="entry name" value="NAD(P)_OxRdtase_dom_sf"/>
</dbReference>
<dbReference type="InterPro" id="IPR023210">
    <property type="entry name" value="NADP_OxRdtase_dom"/>
</dbReference>
<dbReference type="PANTHER" id="PTHR43364">
    <property type="entry name" value="NADH-SPECIFIC METHYLGLYOXAL REDUCTASE-RELATED"/>
    <property type="match status" value="1"/>
</dbReference>
<dbReference type="AlphaFoldDB" id="A0A075JFZ1"/>
<dbReference type="Pfam" id="PF00248">
    <property type="entry name" value="Aldo_ket_red"/>
    <property type="match status" value="1"/>
</dbReference>
<sequence length="309" mass="31864">MPTRVLNGSGTRVSAFVLGVSGWARGVTAESAQEMASTYLAAGGHTFETNDVDAGAAEVRLREALEGRRREEYQLIARNGRHGALPFAPGPDTSRAGLMAALDATLERLGTEHVDLWLVEGDDGVTPSVEVASALEWAVTTGRASDVGLSDVPPWRAVDVSHLLAARGVHLVAHAVEHHLLRADATDVVEAAAARGYGVIAGAGLARGVLTGKYRHGTPADSRRASGDLVASGASRETTRAVVESLATAADGLGVHPAELALAWSLHAPGIDAVVAGSRTAAQLRVALRAGELSVPREIVVALDEVAGA</sequence>
<gene>
    <name evidence="2" type="ORF">HX89_07505</name>
</gene>
<dbReference type="HOGENOM" id="CLU_023205_2_0_11"/>
<name>A0A075JFZ1_9MICO</name>
<organism evidence="2 3">
    <name type="scientific">Dermacoccus nishinomiyaensis</name>
    <dbReference type="NCBI Taxonomy" id="1274"/>
    <lineage>
        <taxon>Bacteria</taxon>
        <taxon>Bacillati</taxon>
        <taxon>Actinomycetota</taxon>
        <taxon>Actinomycetes</taxon>
        <taxon>Micrococcales</taxon>
        <taxon>Dermacoccaceae</taxon>
        <taxon>Dermacoccus</taxon>
    </lineage>
</organism>
<reference evidence="2 3" key="1">
    <citation type="submission" date="2014-07" db="EMBL/GenBank/DDBJ databases">
        <title>Genome Sequencing of Dermacoccus nishinomiyaensis.</title>
        <authorList>
            <person name="Hong K.W."/>
            <person name="Chan K.G."/>
        </authorList>
    </citation>
    <scope>NUCLEOTIDE SEQUENCE [LARGE SCALE GENOMIC DNA]</scope>
    <source>
        <strain evidence="2 3">M25</strain>
    </source>
</reference>